<evidence type="ECO:0000313" key="13">
    <source>
        <dbReference type="EMBL" id="VDD97218.1"/>
    </source>
</evidence>
<dbReference type="InterPro" id="IPR038253">
    <property type="entry name" value="SRP68_N_sf"/>
</dbReference>
<dbReference type="GO" id="GO:0005730">
    <property type="term" value="C:nucleolus"/>
    <property type="evidence" value="ECO:0007669"/>
    <property type="project" value="UniProtKB-SubCell"/>
</dbReference>
<evidence type="ECO:0000256" key="8">
    <source>
        <dbReference type="ARBA" id="ARBA00023135"/>
    </source>
</evidence>
<organism evidence="15">
    <name type="scientific">Enterobius vermicularis</name>
    <name type="common">Human pinworm</name>
    <dbReference type="NCBI Taxonomy" id="51028"/>
    <lineage>
        <taxon>Eukaryota</taxon>
        <taxon>Metazoa</taxon>
        <taxon>Ecdysozoa</taxon>
        <taxon>Nematoda</taxon>
        <taxon>Chromadorea</taxon>
        <taxon>Rhabditida</taxon>
        <taxon>Spirurina</taxon>
        <taxon>Oxyuridomorpha</taxon>
        <taxon>Oxyuroidea</taxon>
        <taxon>Oxyuridae</taxon>
        <taxon>Enterobius</taxon>
    </lineage>
</organism>
<dbReference type="InterPro" id="IPR026258">
    <property type="entry name" value="SRP68"/>
</dbReference>
<evidence type="ECO:0000256" key="7">
    <source>
        <dbReference type="ARBA" id="ARBA00022884"/>
    </source>
</evidence>
<proteinExistence type="inferred from homology"/>
<dbReference type="WBParaSite" id="EVEC_0001279601-mRNA-1">
    <property type="protein sequence ID" value="EVEC_0001279601-mRNA-1"/>
    <property type="gene ID" value="EVEC_0001279601"/>
</dbReference>
<evidence type="ECO:0000256" key="12">
    <source>
        <dbReference type="PIRNR" id="PIRNR038995"/>
    </source>
</evidence>
<dbReference type="FunFam" id="1.10.3450.40:FF:000001">
    <property type="entry name" value="Signal recognition particle subunit SRP68"/>
    <property type="match status" value="1"/>
</dbReference>
<dbReference type="STRING" id="51028.A0A0N4VP73"/>
<dbReference type="GO" id="GO:0005829">
    <property type="term" value="C:cytosol"/>
    <property type="evidence" value="ECO:0007669"/>
    <property type="project" value="UniProtKB-ARBA"/>
</dbReference>
<keyword evidence="9" id="KW-0539">Nucleus</keyword>
<dbReference type="InterPro" id="IPR034652">
    <property type="entry name" value="SRP68-RBD"/>
</dbReference>
<comment type="similarity">
    <text evidence="4 12">Belongs to the SRP68 family.</text>
</comment>
<evidence type="ECO:0000256" key="4">
    <source>
        <dbReference type="ARBA" id="ARBA00009352"/>
    </source>
</evidence>
<dbReference type="Proteomes" id="UP000274131">
    <property type="component" value="Unassembled WGS sequence"/>
</dbReference>
<dbReference type="PANTHER" id="PTHR12860:SF0">
    <property type="entry name" value="SIGNAL RECOGNITION PARTICLE SUBUNIT SRP68"/>
    <property type="match status" value="1"/>
</dbReference>
<evidence type="ECO:0000256" key="5">
    <source>
        <dbReference type="ARBA" id="ARBA00022490"/>
    </source>
</evidence>
<dbReference type="GO" id="GO:0005047">
    <property type="term" value="F:signal recognition particle binding"/>
    <property type="evidence" value="ECO:0007669"/>
    <property type="project" value="InterPro"/>
</dbReference>
<keyword evidence="14" id="KW-1185">Reference proteome</keyword>
<evidence type="ECO:0000256" key="11">
    <source>
        <dbReference type="ARBA" id="ARBA00029498"/>
    </source>
</evidence>
<evidence type="ECO:0000256" key="9">
    <source>
        <dbReference type="ARBA" id="ARBA00023242"/>
    </source>
</evidence>
<evidence type="ECO:0000256" key="1">
    <source>
        <dbReference type="ARBA" id="ARBA00004240"/>
    </source>
</evidence>
<reference evidence="15" key="1">
    <citation type="submission" date="2017-02" db="UniProtKB">
        <authorList>
            <consortium name="WormBaseParasite"/>
        </authorList>
    </citation>
    <scope>IDENTIFICATION</scope>
</reference>
<reference evidence="13 14" key="2">
    <citation type="submission" date="2018-10" db="EMBL/GenBank/DDBJ databases">
        <authorList>
            <consortium name="Pathogen Informatics"/>
        </authorList>
    </citation>
    <scope>NUCLEOTIDE SEQUENCE [LARGE SCALE GENOMIC DNA]</scope>
</reference>
<dbReference type="SUPFAM" id="SSF48452">
    <property type="entry name" value="TPR-like"/>
    <property type="match status" value="1"/>
</dbReference>
<dbReference type="GO" id="GO:0005786">
    <property type="term" value="C:signal recognition particle, endoplasmic reticulum targeting"/>
    <property type="evidence" value="ECO:0007669"/>
    <property type="project" value="UniProtKB-KW"/>
</dbReference>
<dbReference type="Pfam" id="PF16969">
    <property type="entry name" value="SRP68"/>
    <property type="match status" value="1"/>
</dbReference>
<comment type="function">
    <text evidence="12">Component of the signal recognition particle (SRP) complex, a ribonucleoprotein complex that mediates the cotranslational targeting of secretory and membrane proteins to the endoplasmic reticulum (ER). The SRP complex interacts with the signal sequence in nascent secretory and membrane proteins and directs them to the membrane of the ER.</text>
</comment>
<dbReference type="PIRSF" id="PIRSF038995">
    <property type="entry name" value="SRP68"/>
    <property type="match status" value="1"/>
</dbReference>
<evidence type="ECO:0000313" key="15">
    <source>
        <dbReference type="WBParaSite" id="EVEC_0001279601-mRNA-1"/>
    </source>
</evidence>
<dbReference type="GO" id="GO:0005783">
    <property type="term" value="C:endoplasmic reticulum"/>
    <property type="evidence" value="ECO:0007669"/>
    <property type="project" value="UniProtKB-SubCell"/>
</dbReference>
<accession>A0A0N4VP73</accession>
<keyword evidence="5 12" id="KW-0963">Cytoplasm</keyword>
<evidence type="ECO:0000256" key="3">
    <source>
        <dbReference type="ARBA" id="ARBA00004604"/>
    </source>
</evidence>
<evidence type="ECO:0000313" key="14">
    <source>
        <dbReference type="Proteomes" id="UP000274131"/>
    </source>
</evidence>
<keyword evidence="8 12" id="KW-0733">Signal recognition particle</keyword>
<evidence type="ECO:0000256" key="10">
    <source>
        <dbReference type="ARBA" id="ARBA00023274"/>
    </source>
</evidence>
<sequence>MAVVGQKDDVVLTSFTTLSILQLIKDAQQRHGLRHGDYQRYRGYCARRVRRIRKSLGYAHIHKSVPKHPAKFQQKKLIFDVVSEERYVSKLDSPRYLQIAVFDAERNWSYAMQLKHEAGEDAQSRKRFHMISKLRKAVKHTSNLDSIVRQSNRTDAATKLEAQAYHNWMTGCLLFEQKNYKNALDFLKTAKTIYKKLSGVVKDTELTNLYNARCHEIQPQIRFCEFTSGENKNTDEAMSEMMNMRLKIGEDESNLQDDFDKLIAEMRAKAVVDQDVVITWAGKRISVTNEAVRQLIQAVELFNSQLQSTVSHEDKLTLYEQLLSSLRDTITKVNEESKKAAAIGDASAFKNQQITAYLDFLRLSRTVERYVLIINYVRGQSEKKIKSQDMLRLYDSAIENCKEILDLPDISSDHLTKEAYELKVAYYLAFRCYYMAEACAALSKYDEAAALFERAFERTATTIKIFGEVGSNPLVFESKEELEDLLNQISLAKYAAQANRLTESANLSIETAAANTLDSRVFKNGFELNFFCCFCRCRIKLPFRRRGLNELTFLTISKRSYVFFEYFQVFLTVLLKYC</sequence>
<dbReference type="InterPro" id="IPR011990">
    <property type="entry name" value="TPR-like_helical_dom_sf"/>
</dbReference>
<dbReference type="CDD" id="cd15481">
    <property type="entry name" value="SRP68-RBD"/>
    <property type="match status" value="1"/>
</dbReference>
<dbReference type="GO" id="GO:0008312">
    <property type="term" value="F:7S RNA binding"/>
    <property type="evidence" value="ECO:0007669"/>
    <property type="project" value="InterPro"/>
</dbReference>
<dbReference type="EMBL" id="UXUI01013098">
    <property type="protein sequence ID" value="VDD97218.1"/>
    <property type="molecule type" value="Genomic_DNA"/>
</dbReference>
<gene>
    <name evidence="13" type="ORF">EVEC_LOCUS11969</name>
</gene>
<dbReference type="GO" id="GO:0030942">
    <property type="term" value="F:endoplasmic reticulum signal peptide binding"/>
    <property type="evidence" value="ECO:0007669"/>
    <property type="project" value="InterPro"/>
</dbReference>
<dbReference type="Gene3D" id="1.10.3450.40">
    <property type="entry name" value="Signal recognition particle, SRP68 subunit, RNA-binding domain"/>
    <property type="match status" value="1"/>
</dbReference>
<keyword evidence="10 12" id="KW-0687">Ribonucleoprotein</keyword>
<dbReference type="OrthoDB" id="10255118at2759"/>
<keyword evidence="6" id="KW-0256">Endoplasmic reticulum</keyword>
<dbReference type="GO" id="GO:0006614">
    <property type="term" value="P:SRP-dependent cotranslational protein targeting to membrane"/>
    <property type="evidence" value="ECO:0007669"/>
    <property type="project" value="InterPro"/>
</dbReference>
<dbReference type="PANTHER" id="PTHR12860">
    <property type="entry name" value="SIGNAL RECOGNITION PARTICLE 68 KDA PROTEIN"/>
    <property type="match status" value="1"/>
</dbReference>
<keyword evidence="7 12" id="KW-0694">RNA-binding</keyword>
<protein>
    <recommendedName>
        <fullName evidence="11 12">Signal recognition particle subunit SRP68</fullName>
        <shortName evidence="12">SRP68</shortName>
    </recommendedName>
</protein>
<evidence type="ECO:0000256" key="2">
    <source>
        <dbReference type="ARBA" id="ARBA00004496"/>
    </source>
</evidence>
<comment type="subcellular location">
    <subcellularLocation>
        <location evidence="2 12">Cytoplasm</location>
    </subcellularLocation>
    <subcellularLocation>
        <location evidence="1">Endoplasmic reticulum</location>
    </subcellularLocation>
    <subcellularLocation>
        <location evidence="3">Nucleus</location>
        <location evidence="3">Nucleolus</location>
    </subcellularLocation>
</comment>
<evidence type="ECO:0000256" key="6">
    <source>
        <dbReference type="ARBA" id="ARBA00022824"/>
    </source>
</evidence>
<dbReference type="AlphaFoldDB" id="A0A0N4VP73"/>
<name>A0A0N4VP73_ENTVE</name>